<evidence type="ECO:0000313" key="2">
    <source>
        <dbReference type="EMBL" id="EMF11214.1"/>
    </source>
</evidence>
<reference evidence="2 3" key="1">
    <citation type="journal article" date="2012" name="PLoS Pathog.">
        <title>Diverse lifestyles and strategies of plant pathogenesis encoded in the genomes of eighteen Dothideomycetes fungi.</title>
        <authorList>
            <person name="Ohm R.A."/>
            <person name="Feau N."/>
            <person name="Henrissat B."/>
            <person name="Schoch C.L."/>
            <person name="Horwitz B.A."/>
            <person name="Barry K.W."/>
            <person name="Condon B.J."/>
            <person name="Copeland A.C."/>
            <person name="Dhillon B."/>
            <person name="Glaser F."/>
            <person name="Hesse C.N."/>
            <person name="Kosti I."/>
            <person name="LaButti K."/>
            <person name="Lindquist E.A."/>
            <person name="Lucas S."/>
            <person name="Salamov A.A."/>
            <person name="Bradshaw R.E."/>
            <person name="Ciuffetti L."/>
            <person name="Hamelin R.C."/>
            <person name="Kema G.H.J."/>
            <person name="Lawrence C."/>
            <person name="Scott J.A."/>
            <person name="Spatafora J.W."/>
            <person name="Turgeon B.G."/>
            <person name="de Wit P.J.G.M."/>
            <person name="Zhong S."/>
            <person name="Goodwin S.B."/>
            <person name="Grigoriev I.V."/>
        </authorList>
    </citation>
    <scope>NUCLEOTIDE SEQUENCE [LARGE SCALE GENOMIC DNA]</scope>
    <source>
        <strain evidence="2 3">SO2202</strain>
    </source>
</reference>
<dbReference type="AlphaFoldDB" id="M3BV63"/>
<protein>
    <submittedName>
        <fullName evidence="2">Uncharacterized protein</fullName>
    </submittedName>
</protein>
<sequence>MTFSLFSSAKRNNSDFDLESALPHHIHLLKSRSRSTITPTMALLYSPSTSGHWHAAPDDESEHAYETVNDFLGVKVSDRQHHEQQPRPYSSQTVTTVALQGKTYRVPDPSNKQFYRELTFLSDEEMIMKYRLVPYTKGDERKRASKRFSISSRPTHGASLRAM</sequence>
<dbReference type="eggNOG" id="ENOG502TBBA">
    <property type="taxonomic scope" value="Eukaryota"/>
</dbReference>
<dbReference type="EMBL" id="KB456266">
    <property type="protein sequence ID" value="EMF11214.1"/>
    <property type="molecule type" value="Genomic_DNA"/>
</dbReference>
<gene>
    <name evidence="2" type="ORF">SEPMUDRAFT_150203</name>
</gene>
<evidence type="ECO:0000313" key="3">
    <source>
        <dbReference type="Proteomes" id="UP000016931"/>
    </source>
</evidence>
<name>M3BV63_SPHMS</name>
<dbReference type="GeneID" id="27903154"/>
<feature type="region of interest" description="Disordered" evidence="1">
    <location>
        <begin position="144"/>
        <end position="163"/>
    </location>
</feature>
<dbReference type="HOGENOM" id="CLU_1628103_0_0_1"/>
<dbReference type="RefSeq" id="XP_016759335.1">
    <property type="nucleotide sequence ID" value="XM_016906017.1"/>
</dbReference>
<keyword evidence="3" id="KW-1185">Reference proteome</keyword>
<accession>M3BV63</accession>
<evidence type="ECO:0000256" key="1">
    <source>
        <dbReference type="SAM" id="MobiDB-lite"/>
    </source>
</evidence>
<dbReference type="OrthoDB" id="3642232at2759"/>
<proteinExistence type="predicted"/>
<dbReference type="Proteomes" id="UP000016931">
    <property type="component" value="Unassembled WGS sequence"/>
</dbReference>
<organism evidence="2 3">
    <name type="scientific">Sphaerulina musiva (strain SO2202)</name>
    <name type="common">Poplar stem canker fungus</name>
    <name type="synonym">Septoria musiva</name>
    <dbReference type="NCBI Taxonomy" id="692275"/>
    <lineage>
        <taxon>Eukaryota</taxon>
        <taxon>Fungi</taxon>
        <taxon>Dikarya</taxon>
        <taxon>Ascomycota</taxon>
        <taxon>Pezizomycotina</taxon>
        <taxon>Dothideomycetes</taxon>
        <taxon>Dothideomycetidae</taxon>
        <taxon>Mycosphaerellales</taxon>
        <taxon>Mycosphaerellaceae</taxon>
        <taxon>Sphaerulina</taxon>
    </lineage>
</organism>